<dbReference type="Proteomes" id="UP000250369">
    <property type="component" value="Unassembled WGS sequence"/>
</dbReference>
<dbReference type="RefSeq" id="WP_113035347.1">
    <property type="nucleotide sequence ID" value="NZ_QMFB01000030.1"/>
</dbReference>
<dbReference type="EMBL" id="QMFB01000030">
    <property type="protein sequence ID" value="RAV13282.1"/>
    <property type="molecule type" value="Genomic_DNA"/>
</dbReference>
<dbReference type="OrthoDB" id="2678908at2"/>
<proteinExistence type="predicted"/>
<comment type="caution">
    <text evidence="1">The sequence shown here is derived from an EMBL/GenBank/DDBJ whole genome shotgun (WGS) entry which is preliminary data.</text>
</comment>
<accession>A0A329M0X6</accession>
<dbReference type="AlphaFoldDB" id="A0A329M0X6"/>
<sequence length="119" mass="13393">MWNVIPLTSTLFVFQSEHDYPQDWTASANITETAGNRLNVKIDICLTLIRDKEAYEQLLDAIRHFADQQVKHFGKTDCLLQYQCTGILDGVAGIDIPSIEGTDGSRLAHAFYTEQRMSG</sequence>
<keyword evidence="2" id="KW-1185">Reference proteome</keyword>
<evidence type="ECO:0000313" key="2">
    <source>
        <dbReference type="Proteomes" id="UP000250369"/>
    </source>
</evidence>
<evidence type="ECO:0000313" key="1">
    <source>
        <dbReference type="EMBL" id="RAV13282.1"/>
    </source>
</evidence>
<name>A0A329M0X6_9BACL</name>
<protein>
    <submittedName>
        <fullName evidence="1">Uncharacterized protein</fullName>
    </submittedName>
</protein>
<reference evidence="1 2" key="1">
    <citation type="journal article" date="2009" name="Int. J. Syst. Evol. Microbiol.">
        <title>Paenibacillus contaminans sp. nov., isolated from a contaminated laboratory plate.</title>
        <authorList>
            <person name="Chou J.H."/>
            <person name="Lee J.H."/>
            <person name="Lin M.C."/>
            <person name="Chang P.S."/>
            <person name="Arun A.B."/>
            <person name="Young C.C."/>
            <person name="Chen W.M."/>
        </authorList>
    </citation>
    <scope>NUCLEOTIDE SEQUENCE [LARGE SCALE GENOMIC DNA]</scope>
    <source>
        <strain evidence="1 2">CKOBP-6</strain>
    </source>
</reference>
<gene>
    <name evidence="1" type="ORF">DQG23_33275</name>
</gene>
<organism evidence="1 2">
    <name type="scientific">Paenibacillus contaminans</name>
    <dbReference type="NCBI Taxonomy" id="450362"/>
    <lineage>
        <taxon>Bacteria</taxon>
        <taxon>Bacillati</taxon>
        <taxon>Bacillota</taxon>
        <taxon>Bacilli</taxon>
        <taxon>Bacillales</taxon>
        <taxon>Paenibacillaceae</taxon>
        <taxon>Paenibacillus</taxon>
    </lineage>
</organism>